<dbReference type="InterPro" id="IPR029071">
    <property type="entry name" value="Ubiquitin-like_domsf"/>
</dbReference>
<dbReference type="PANTHER" id="PTHR46467">
    <property type="entry name" value="TETHER CONTAINING UBX DOMAIN FOR GLUT4"/>
    <property type="match status" value="1"/>
</dbReference>
<keyword evidence="4" id="KW-1185">Reference proteome</keyword>
<dbReference type="Proteomes" id="UP000053268">
    <property type="component" value="Unassembled WGS sequence"/>
</dbReference>
<feature type="region of interest" description="Disordered" evidence="1">
    <location>
        <begin position="480"/>
        <end position="514"/>
    </location>
</feature>
<feature type="domain" description="TUG ubiquitin-like" evidence="2">
    <location>
        <begin position="9"/>
        <end position="71"/>
    </location>
</feature>
<organism evidence="3 4">
    <name type="scientific">Papilio xuthus</name>
    <name type="common">Asian swallowtail butterfly</name>
    <dbReference type="NCBI Taxonomy" id="66420"/>
    <lineage>
        <taxon>Eukaryota</taxon>
        <taxon>Metazoa</taxon>
        <taxon>Ecdysozoa</taxon>
        <taxon>Arthropoda</taxon>
        <taxon>Hexapoda</taxon>
        <taxon>Insecta</taxon>
        <taxon>Pterygota</taxon>
        <taxon>Neoptera</taxon>
        <taxon>Endopterygota</taxon>
        <taxon>Lepidoptera</taxon>
        <taxon>Glossata</taxon>
        <taxon>Ditrysia</taxon>
        <taxon>Papilionoidea</taxon>
        <taxon>Papilionidae</taxon>
        <taxon>Papilioninae</taxon>
        <taxon>Papilio</taxon>
    </lineage>
</organism>
<dbReference type="CDD" id="cd16118">
    <property type="entry name" value="UBX2_UBXN9"/>
    <property type="match status" value="1"/>
</dbReference>
<evidence type="ECO:0000313" key="3">
    <source>
        <dbReference type="EMBL" id="KPI97365.1"/>
    </source>
</evidence>
<sequence length="514" mass="58804">MSRDLVVLAPNGRRVKVHCTADTSILQVLEDVCAKQGFQPTDYDLKHHKTILDLTTTVRFCNLPNKAMLELVETERKRVETDVTIGLMLDDGERKMGDFSPSTTLYDMALTLAPEKLESLELPSILYMRQEVTGVDALKEKTLRHLGLITGRAILRLLNKTEAMQANVSRVYRRPQTEEQVEPQRNTTSSINKQELLHNKEPSFPGPSGIQKKNKTNAFDPVQAIKQEQHKNEAIPQKLNASDKIEDLSTVQKMEIDSEDINVTATSTAHINEKPLESQFSQENLERRLKIEEEVVFLGAQKAIAFLPPDDMEDELQDLPDDFYDLTIEEVRKIYHDLQQQRLQLENMPLLTSTQKGEIERQSSEQRQNSYKNAVVRIQFPDHMILQGIFAPTAKIEDVKNFVKEHLHHPEKPFVIFTTPLKEPLDPSMTLLEAKFVPCVLMHFKWTDENSGRPYLKEDIYLKKTSSDAASILASKYRAPTRKVKEETPNQSQRMSGAQSSSTKQSKVPKWFKK</sequence>
<proteinExistence type="predicted"/>
<evidence type="ECO:0000313" key="4">
    <source>
        <dbReference type="Proteomes" id="UP000053268"/>
    </source>
</evidence>
<feature type="compositionally biased region" description="Polar residues" evidence="1">
    <location>
        <begin position="183"/>
        <end position="193"/>
    </location>
</feature>
<reference evidence="3 4" key="1">
    <citation type="journal article" date="2015" name="Nat. Commun.">
        <title>Outbred genome sequencing and CRISPR/Cas9 gene editing in butterflies.</title>
        <authorList>
            <person name="Li X."/>
            <person name="Fan D."/>
            <person name="Zhang W."/>
            <person name="Liu G."/>
            <person name="Zhang L."/>
            <person name="Zhao L."/>
            <person name="Fang X."/>
            <person name="Chen L."/>
            <person name="Dong Y."/>
            <person name="Chen Y."/>
            <person name="Ding Y."/>
            <person name="Zhao R."/>
            <person name="Feng M."/>
            <person name="Zhu Y."/>
            <person name="Feng Y."/>
            <person name="Jiang X."/>
            <person name="Zhu D."/>
            <person name="Xiang H."/>
            <person name="Feng X."/>
            <person name="Li S."/>
            <person name="Wang J."/>
            <person name="Zhang G."/>
            <person name="Kronforst M.R."/>
            <person name="Wang W."/>
        </authorList>
    </citation>
    <scope>NUCLEOTIDE SEQUENCE [LARGE SCALE GENOMIC DNA]</scope>
    <source>
        <strain evidence="3">Ya'a_city_454_Px</strain>
        <tissue evidence="3">Whole body</tissue>
    </source>
</reference>
<evidence type="ECO:0000256" key="1">
    <source>
        <dbReference type="SAM" id="MobiDB-lite"/>
    </source>
</evidence>
<dbReference type="EMBL" id="KQ459590">
    <property type="protein sequence ID" value="KPI97365.1"/>
    <property type="molecule type" value="Genomic_DNA"/>
</dbReference>
<dbReference type="InterPro" id="IPR059238">
    <property type="entry name" value="UBX1_UBXN9"/>
</dbReference>
<dbReference type="CDD" id="cd17075">
    <property type="entry name" value="UBX1_UBXN9"/>
    <property type="match status" value="1"/>
</dbReference>
<dbReference type="GO" id="GO:0042593">
    <property type="term" value="P:glucose homeostasis"/>
    <property type="evidence" value="ECO:0007669"/>
    <property type="project" value="TreeGrafter"/>
</dbReference>
<gene>
    <name evidence="3" type="ORF">RR46_09272</name>
</gene>
<dbReference type="GO" id="GO:0005634">
    <property type="term" value="C:nucleus"/>
    <property type="evidence" value="ECO:0007669"/>
    <property type="project" value="TreeGrafter"/>
</dbReference>
<dbReference type="Pfam" id="PF11470">
    <property type="entry name" value="TUG-UBL1"/>
    <property type="match status" value="1"/>
</dbReference>
<dbReference type="GO" id="GO:0006886">
    <property type="term" value="P:intracellular protein transport"/>
    <property type="evidence" value="ECO:0007669"/>
    <property type="project" value="TreeGrafter"/>
</dbReference>
<dbReference type="SUPFAM" id="SSF54236">
    <property type="entry name" value="Ubiquitin-like"/>
    <property type="match status" value="2"/>
</dbReference>
<dbReference type="InterPro" id="IPR021569">
    <property type="entry name" value="TUG-UBL1"/>
</dbReference>
<dbReference type="GO" id="GO:0005737">
    <property type="term" value="C:cytoplasm"/>
    <property type="evidence" value="ECO:0007669"/>
    <property type="project" value="TreeGrafter"/>
</dbReference>
<evidence type="ECO:0000259" key="2">
    <source>
        <dbReference type="Pfam" id="PF11470"/>
    </source>
</evidence>
<dbReference type="CDD" id="cd16105">
    <property type="entry name" value="Ubl_ASPSCR1_like"/>
    <property type="match status" value="1"/>
</dbReference>
<dbReference type="GO" id="GO:0012506">
    <property type="term" value="C:vesicle membrane"/>
    <property type="evidence" value="ECO:0007669"/>
    <property type="project" value="TreeGrafter"/>
</dbReference>
<feature type="compositionally biased region" description="Polar residues" evidence="1">
    <location>
        <begin position="489"/>
        <end position="506"/>
    </location>
</feature>
<protein>
    <submittedName>
        <fullName evidence="3">Tether containing UBX domain for GLUT4</fullName>
    </submittedName>
</protein>
<accession>A0A194Q1T8</accession>
<dbReference type="Gene3D" id="3.10.20.90">
    <property type="entry name" value="Phosphatidylinositol 3-kinase Catalytic Subunit, Chain A, domain 1"/>
    <property type="match status" value="2"/>
</dbReference>
<dbReference type="STRING" id="66420.A0A194Q1T8"/>
<dbReference type="AlphaFoldDB" id="A0A194Q1T8"/>
<dbReference type="PANTHER" id="PTHR46467:SF1">
    <property type="entry name" value="TETHER CONTAINING UBX DOMAIN FOR GLUT4"/>
    <property type="match status" value="1"/>
</dbReference>
<name>A0A194Q1T8_PAPXU</name>
<feature type="region of interest" description="Disordered" evidence="1">
    <location>
        <begin position="173"/>
        <end position="212"/>
    </location>
</feature>